<sequence length="306" mass="34027">MKVFVTGGAGFIGSHTVDILQQKGYQPIIIDKNKSKYADSSIKAYQIDICDQNLKEIFKVELPDAVIHLAAQTSVSYSVSNPKIDGKINILGTINVLENCCKYGVKKIVFASSAAVYGEPKQAAIEEGDTKSPLSFYGLSKLSAEDYIKLFSEQYDLSYTILRYANVYGMRQDTAGEGGVIAVFINKLLHDETLTIYGDGNQSRDFIFVKDVAAANIAALSSVEKSILNISSNTKTTINELTAHLHKLTHKTIKTSYKAKKEGDITDSRLNNRRAIYTLNWQPHFSLEQGLNETIHYHYVKKHSNL</sequence>
<comment type="caution">
    <text evidence="3">The sequence shown here is derived from an EMBL/GenBank/DDBJ whole genome shotgun (WGS) entry which is preliminary data.</text>
</comment>
<name>A0A366XVN7_9BACI</name>
<dbReference type="RefSeq" id="WP_113807613.1">
    <property type="nucleotide sequence ID" value="NZ_QOCW01000026.1"/>
</dbReference>
<evidence type="ECO:0000256" key="1">
    <source>
        <dbReference type="ARBA" id="ARBA00007637"/>
    </source>
</evidence>
<evidence type="ECO:0000313" key="3">
    <source>
        <dbReference type="EMBL" id="RBW68011.1"/>
    </source>
</evidence>
<comment type="similarity">
    <text evidence="1">Belongs to the NAD(P)-dependent epimerase/dehydratase family.</text>
</comment>
<dbReference type="Gene3D" id="3.90.25.10">
    <property type="entry name" value="UDP-galactose 4-epimerase, domain 1"/>
    <property type="match status" value="1"/>
</dbReference>
<reference evidence="3 4" key="1">
    <citation type="submission" date="2018-07" db="EMBL/GenBank/DDBJ databases">
        <title>Lottiidibacillus patelloidae gen. nov., sp. nov., isolated from the intestinal tract of a marine limpet and the reclassification of B. taeanensis BH030017T, B. algicola KMM 3737T and B. hwajinpoensis SW-72T as genus Lottiidibacillus.</title>
        <authorList>
            <person name="Liu R."/>
            <person name="Huang Z."/>
        </authorList>
    </citation>
    <scope>NUCLEOTIDE SEQUENCE [LARGE SCALE GENOMIC DNA]</scope>
    <source>
        <strain evidence="3 4">BH030017</strain>
    </source>
</reference>
<dbReference type="AlphaFoldDB" id="A0A366XVN7"/>
<organism evidence="3 4">
    <name type="scientific">Bacillus taeanensis</name>
    <dbReference type="NCBI Taxonomy" id="273032"/>
    <lineage>
        <taxon>Bacteria</taxon>
        <taxon>Bacillati</taxon>
        <taxon>Bacillota</taxon>
        <taxon>Bacilli</taxon>
        <taxon>Bacillales</taxon>
        <taxon>Bacillaceae</taxon>
        <taxon>Bacillus</taxon>
    </lineage>
</organism>
<dbReference type="PANTHER" id="PTHR43000">
    <property type="entry name" value="DTDP-D-GLUCOSE 4,6-DEHYDRATASE-RELATED"/>
    <property type="match status" value="1"/>
</dbReference>
<dbReference type="SUPFAM" id="SSF51735">
    <property type="entry name" value="NAD(P)-binding Rossmann-fold domains"/>
    <property type="match status" value="1"/>
</dbReference>
<protein>
    <submittedName>
        <fullName evidence="3">UDP-glucose 4-epimerase</fullName>
    </submittedName>
</protein>
<gene>
    <name evidence="3" type="ORF">DS031_18920</name>
</gene>
<keyword evidence="4" id="KW-1185">Reference proteome</keyword>
<dbReference type="OrthoDB" id="9771073at2"/>
<evidence type="ECO:0000313" key="4">
    <source>
        <dbReference type="Proteomes" id="UP000253314"/>
    </source>
</evidence>
<evidence type="ECO:0000259" key="2">
    <source>
        <dbReference type="Pfam" id="PF01370"/>
    </source>
</evidence>
<dbReference type="InterPro" id="IPR036291">
    <property type="entry name" value="NAD(P)-bd_dom_sf"/>
</dbReference>
<dbReference type="InterPro" id="IPR001509">
    <property type="entry name" value="Epimerase_deHydtase"/>
</dbReference>
<feature type="domain" description="NAD-dependent epimerase/dehydratase" evidence="2">
    <location>
        <begin position="3"/>
        <end position="230"/>
    </location>
</feature>
<proteinExistence type="inferred from homology"/>
<dbReference type="Gene3D" id="3.40.50.720">
    <property type="entry name" value="NAD(P)-binding Rossmann-like Domain"/>
    <property type="match status" value="1"/>
</dbReference>
<accession>A0A366XVN7</accession>
<dbReference type="Proteomes" id="UP000253314">
    <property type="component" value="Unassembled WGS sequence"/>
</dbReference>
<dbReference type="Pfam" id="PF01370">
    <property type="entry name" value="Epimerase"/>
    <property type="match status" value="1"/>
</dbReference>
<dbReference type="EMBL" id="QOCW01000026">
    <property type="protein sequence ID" value="RBW68011.1"/>
    <property type="molecule type" value="Genomic_DNA"/>
</dbReference>